<accession>A0A2G8TBU0</accession>
<gene>
    <name evidence="1" type="ORF">CR105_18560</name>
</gene>
<reference evidence="1 2" key="1">
    <citation type="submission" date="2017-10" db="EMBL/GenBank/DDBJ databases">
        <title>Massilia psychrophilum sp. nov., a novel purple-pigmented bacterium isolated from Tianshan glacier, Xinjiang Municipality, China.</title>
        <authorList>
            <person name="Wang H."/>
        </authorList>
    </citation>
    <scope>NUCLEOTIDE SEQUENCE [LARGE SCALE GENOMIC DNA]</scope>
    <source>
        <strain evidence="1 2">JCM 30074</strain>
    </source>
</reference>
<dbReference type="Proteomes" id="UP000230390">
    <property type="component" value="Unassembled WGS sequence"/>
</dbReference>
<organism evidence="1 2">
    <name type="scientific">Massilia eurypsychrophila</name>
    <dbReference type="NCBI Taxonomy" id="1485217"/>
    <lineage>
        <taxon>Bacteria</taxon>
        <taxon>Pseudomonadati</taxon>
        <taxon>Pseudomonadota</taxon>
        <taxon>Betaproteobacteria</taxon>
        <taxon>Burkholderiales</taxon>
        <taxon>Oxalobacteraceae</taxon>
        <taxon>Telluria group</taxon>
        <taxon>Massilia</taxon>
    </lineage>
</organism>
<dbReference type="AlphaFoldDB" id="A0A2G8TBU0"/>
<comment type="caution">
    <text evidence="1">The sequence shown here is derived from an EMBL/GenBank/DDBJ whole genome shotgun (WGS) entry which is preliminary data.</text>
</comment>
<name>A0A2G8TBU0_9BURK</name>
<dbReference type="EMBL" id="PDOC01000013">
    <property type="protein sequence ID" value="PIL43511.1"/>
    <property type="molecule type" value="Genomic_DNA"/>
</dbReference>
<evidence type="ECO:0000313" key="2">
    <source>
        <dbReference type="Proteomes" id="UP000230390"/>
    </source>
</evidence>
<keyword evidence="2" id="KW-1185">Reference proteome</keyword>
<sequence>MGDSESLALVRASLRIHGGAEPVSVRTKKNGLPQGRQFFLVLAQTVESVLRPETRMDTSF</sequence>
<evidence type="ECO:0000313" key="1">
    <source>
        <dbReference type="EMBL" id="PIL43511.1"/>
    </source>
</evidence>
<proteinExistence type="predicted"/>
<protein>
    <submittedName>
        <fullName evidence="1">Uncharacterized protein</fullName>
    </submittedName>
</protein>